<dbReference type="PANTHER" id="PTHR10039:SF17">
    <property type="entry name" value="FUNGAL STAND N-TERMINAL GOODBYE DOMAIN-CONTAINING PROTEIN-RELATED"/>
    <property type="match status" value="1"/>
</dbReference>
<name>M2QZM3_CERS8</name>
<reference evidence="3 4" key="1">
    <citation type="journal article" date="2012" name="Proc. Natl. Acad. Sci. U.S.A.">
        <title>Comparative genomics of Ceriporiopsis subvermispora and Phanerochaete chrysosporium provide insight into selective ligninolysis.</title>
        <authorList>
            <person name="Fernandez-Fueyo E."/>
            <person name="Ruiz-Duenas F.J."/>
            <person name="Ferreira P."/>
            <person name="Floudas D."/>
            <person name="Hibbett D.S."/>
            <person name="Canessa P."/>
            <person name="Larrondo L.F."/>
            <person name="James T.Y."/>
            <person name="Seelenfreund D."/>
            <person name="Lobos S."/>
            <person name="Polanco R."/>
            <person name="Tello M."/>
            <person name="Honda Y."/>
            <person name="Watanabe T."/>
            <person name="Watanabe T."/>
            <person name="Ryu J.S."/>
            <person name="Kubicek C.P."/>
            <person name="Schmoll M."/>
            <person name="Gaskell J."/>
            <person name="Hammel K.E."/>
            <person name="St John F.J."/>
            <person name="Vanden Wymelenberg A."/>
            <person name="Sabat G."/>
            <person name="Splinter BonDurant S."/>
            <person name="Syed K."/>
            <person name="Yadav J.S."/>
            <person name="Doddapaneni H."/>
            <person name="Subramanian V."/>
            <person name="Lavin J.L."/>
            <person name="Oguiza J.A."/>
            <person name="Perez G."/>
            <person name="Pisabarro A.G."/>
            <person name="Ramirez L."/>
            <person name="Santoyo F."/>
            <person name="Master E."/>
            <person name="Coutinho P.M."/>
            <person name="Henrissat B."/>
            <person name="Lombard V."/>
            <person name="Magnuson J.K."/>
            <person name="Kuees U."/>
            <person name="Hori C."/>
            <person name="Igarashi K."/>
            <person name="Samejima M."/>
            <person name="Held B.W."/>
            <person name="Barry K.W."/>
            <person name="LaButti K.M."/>
            <person name="Lapidus A."/>
            <person name="Lindquist E.A."/>
            <person name="Lucas S.M."/>
            <person name="Riley R."/>
            <person name="Salamov A.A."/>
            <person name="Hoffmeister D."/>
            <person name="Schwenk D."/>
            <person name="Hadar Y."/>
            <person name="Yarden O."/>
            <person name="de Vries R.P."/>
            <person name="Wiebenga A."/>
            <person name="Stenlid J."/>
            <person name="Eastwood D."/>
            <person name="Grigoriev I.V."/>
            <person name="Berka R.M."/>
            <person name="Blanchette R.A."/>
            <person name="Kersten P."/>
            <person name="Martinez A.T."/>
            <person name="Vicuna R."/>
            <person name="Cullen D."/>
        </authorList>
    </citation>
    <scope>NUCLEOTIDE SEQUENCE [LARGE SCALE GENOMIC DNA]</scope>
    <source>
        <strain evidence="3 4">B</strain>
    </source>
</reference>
<proteinExistence type="predicted"/>
<dbReference type="Pfam" id="PF24883">
    <property type="entry name" value="NPHP3_N"/>
    <property type="match status" value="1"/>
</dbReference>
<evidence type="ECO:0000256" key="1">
    <source>
        <dbReference type="ARBA" id="ARBA00022737"/>
    </source>
</evidence>
<keyword evidence="4" id="KW-1185">Reference proteome</keyword>
<dbReference type="InterPro" id="IPR007111">
    <property type="entry name" value="NACHT_NTPase"/>
</dbReference>
<dbReference type="PROSITE" id="PS50837">
    <property type="entry name" value="NACHT"/>
    <property type="match status" value="1"/>
</dbReference>
<accession>M2QZM3</accession>
<protein>
    <recommendedName>
        <fullName evidence="2">NACHT domain-containing protein</fullName>
    </recommendedName>
</protein>
<dbReference type="Proteomes" id="UP000016930">
    <property type="component" value="Unassembled WGS sequence"/>
</dbReference>
<dbReference type="InterPro" id="IPR056884">
    <property type="entry name" value="NPHP3-like_N"/>
</dbReference>
<dbReference type="CDD" id="cd21037">
    <property type="entry name" value="MLKL_NTD"/>
    <property type="match status" value="1"/>
</dbReference>
<dbReference type="InterPro" id="IPR059179">
    <property type="entry name" value="MLKL-like_MCAfunc"/>
</dbReference>
<dbReference type="SUPFAM" id="SSF52540">
    <property type="entry name" value="P-loop containing nucleoside triphosphate hydrolases"/>
    <property type="match status" value="1"/>
</dbReference>
<dbReference type="AlphaFoldDB" id="M2QZM3"/>
<sequence length="725" mass="82278">MKCSEFSQLMRANVKTKEDVISRIQALRDLLVAIAEDVTAEVGALSLFERNQAEGEVQQSPLLKWRIKAFIERLEVIRNSAEARQRIRWYQRFWFAEPEAEFLKDLGRDIDNAKNNFELEGSIEIRKHVVELVMSTHEICRQMKEKAMQEILDGLNPANATYTSALIEEKSRLQEGTRTAIRADLAKWAVDSDPEKRIYVLYGQAGMGKSSIAHAFCKELQGQHFVASFFFLRGHDTCSDAYRVFPTIAYQLADKIPEVRPHIVKVARKHRAGYEQALDHQFRTLILNPLKALAASIAPSLLIFVFDGVDECSNTPDTAVSSMLRLLCEAAHELPFLRIFIATRPETYILDALRSLGETAMLHWRDLQREENIDHDIRLFIRTELERSAAAGGFPLLADRPNATDVLTQLADGLFIWARTVIRFLVQHKYLATRNYDILLASQEAKKPSGIYAQLDELYMTILNSAFDRSRGDEEAMHRIRLILAWITTRRFRLGVDEFEVSPEGLSVTGTHMEVTVDVMDRLRAVLIVDGDLTVTTTIRACYASFPQFLSDSARCTDPAFLVDPPSGHAMIATSLLDLLARDDVDSLRDADGDMPEMWGYAILRWDDHLCDARYTPELGRALRGFVETHLEDWLQQKAPWDSHYGAALLVELCREVRTWCKMDGPDDGLVAALDTIIDRRVKEIVAEAARGPDEYLGDPDRIKVWAEKGYTPEGEGDAGEDERE</sequence>
<evidence type="ECO:0000313" key="3">
    <source>
        <dbReference type="EMBL" id="EMD32016.1"/>
    </source>
</evidence>
<dbReference type="OrthoDB" id="3228837at2759"/>
<gene>
    <name evidence="3" type="ORF">CERSUDRAFT_108969</name>
</gene>
<dbReference type="EMBL" id="KB445813">
    <property type="protein sequence ID" value="EMD32016.1"/>
    <property type="molecule type" value="Genomic_DNA"/>
</dbReference>
<evidence type="ECO:0000259" key="2">
    <source>
        <dbReference type="PROSITE" id="PS50837"/>
    </source>
</evidence>
<dbReference type="InterPro" id="IPR027417">
    <property type="entry name" value="P-loop_NTPase"/>
</dbReference>
<dbReference type="Gene3D" id="3.40.50.300">
    <property type="entry name" value="P-loop containing nucleotide triphosphate hydrolases"/>
    <property type="match status" value="1"/>
</dbReference>
<evidence type="ECO:0000313" key="4">
    <source>
        <dbReference type="Proteomes" id="UP000016930"/>
    </source>
</evidence>
<dbReference type="PANTHER" id="PTHR10039">
    <property type="entry name" value="AMELOGENIN"/>
    <property type="match status" value="1"/>
</dbReference>
<organism evidence="3 4">
    <name type="scientific">Ceriporiopsis subvermispora (strain B)</name>
    <name type="common">White-rot fungus</name>
    <name type="synonym">Gelatoporia subvermispora</name>
    <dbReference type="NCBI Taxonomy" id="914234"/>
    <lineage>
        <taxon>Eukaryota</taxon>
        <taxon>Fungi</taxon>
        <taxon>Dikarya</taxon>
        <taxon>Basidiomycota</taxon>
        <taxon>Agaricomycotina</taxon>
        <taxon>Agaricomycetes</taxon>
        <taxon>Polyporales</taxon>
        <taxon>Gelatoporiaceae</taxon>
        <taxon>Gelatoporia</taxon>
    </lineage>
</organism>
<feature type="domain" description="NACHT" evidence="2">
    <location>
        <begin position="197"/>
        <end position="345"/>
    </location>
</feature>
<dbReference type="HOGENOM" id="CLU_000288_6_14_1"/>
<keyword evidence="1" id="KW-0677">Repeat</keyword>